<evidence type="ECO:0008006" key="3">
    <source>
        <dbReference type="Google" id="ProtNLM"/>
    </source>
</evidence>
<accession>A0ABX3HLQ3</accession>
<dbReference type="EMBL" id="MPTD01000010">
    <property type="protein sequence ID" value="OMD50452.1"/>
    <property type="molecule type" value="Genomic_DNA"/>
</dbReference>
<proteinExistence type="predicted"/>
<evidence type="ECO:0000313" key="1">
    <source>
        <dbReference type="EMBL" id="OMD50452.1"/>
    </source>
</evidence>
<protein>
    <recommendedName>
        <fullName evidence="3">Sporadically distributed protein, TIGR04141 family</fullName>
    </recommendedName>
</protein>
<reference evidence="1 2" key="1">
    <citation type="submission" date="2016-10" db="EMBL/GenBank/DDBJ databases">
        <title>Paenibacillus species isolates.</title>
        <authorList>
            <person name="Beno S.M."/>
        </authorList>
    </citation>
    <scope>NUCLEOTIDE SEQUENCE [LARGE SCALE GENOMIC DNA]</scope>
    <source>
        <strain evidence="1 2">FSL R5-0923</strain>
    </source>
</reference>
<keyword evidence="2" id="KW-1185">Reference proteome</keyword>
<evidence type="ECO:0000313" key="2">
    <source>
        <dbReference type="Proteomes" id="UP000187313"/>
    </source>
</evidence>
<dbReference type="InterPro" id="IPR026487">
    <property type="entry name" value="CHP04141"/>
</dbReference>
<comment type="caution">
    <text evidence="1">The sequence shown here is derived from an EMBL/GenBank/DDBJ whole genome shotgun (WGS) entry which is preliminary data.</text>
</comment>
<dbReference type="RefSeq" id="WP_076299632.1">
    <property type="nucleotide sequence ID" value="NZ_MPTD01000010.1"/>
</dbReference>
<sequence>MKLSYYLFNENVRNFNQLIIPTKVNEENNYFELQPTNEVRDFEFKVFIQRNRSKEPKWITFLERDLQIPDREEIKNTVNSFVILVKVMKDERPYFFSITGGFGFTAINKNNLESSFGLKVALNSIDTKELKAFDVRNIDLKTRQKRVLFNKGSEIGEFDLDFEQDLINLVSGKSRDQEFGTSVRGSTSSLSLNSDVTFSNLGEKCLQILDLFLSDNYKENFSFIDNIKIIKELEIVAALNQNLFNAILGRHTDNLSLAYPDMIEYEKCSSYQLRRSYKKIDTNEITLEDLFSLLDQDITFNSPLDIEKVKITGFDDANSPVTSAVSLNHFIIYQTEYEQSTYIFSLNNWYKIDHDYFARIHNQIMEVPLIENDEFLTAIQANESEGSYNERQDSEYFLCLDKRNYQVANSRSKIEICDLLSTDKHFVCVKKGTRSATLSHLFAQGSVSMALLKDSSEYRHNVVQQALDKFPEGNFNEENFPYDECTLVYAISSKNASDIRTILPFFSKVNLLHHINIIKRLGIKVALYKIPVYGENAAADDVEE</sequence>
<organism evidence="1 2">
    <name type="scientific">Paenibacillus odorifer</name>
    <dbReference type="NCBI Taxonomy" id="189426"/>
    <lineage>
        <taxon>Bacteria</taxon>
        <taxon>Bacillati</taxon>
        <taxon>Bacillota</taxon>
        <taxon>Bacilli</taxon>
        <taxon>Bacillales</taxon>
        <taxon>Paenibacillaceae</taxon>
        <taxon>Paenibacillus</taxon>
    </lineage>
</organism>
<dbReference type="NCBIfam" id="TIGR04141">
    <property type="entry name" value="TIGR04141 family sporadically distributed protein"/>
    <property type="match status" value="1"/>
</dbReference>
<dbReference type="Pfam" id="PF19614">
    <property type="entry name" value="DUF6119"/>
    <property type="match status" value="1"/>
</dbReference>
<name>A0ABX3HLQ3_9BACL</name>
<dbReference type="Proteomes" id="UP000187313">
    <property type="component" value="Unassembled WGS sequence"/>
</dbReference>
<gene>
    <name evidence="1" type="ORF">BSK51_15870</name>
</gene>